<organism evidence="2 4">
    <name type="scientific">Bifidobacterium adolescentis</name>
    <dbReference type="NCBI Taxonomy" id="1680"/>
    <lineage>
        <taxon>Bacteria</taxon>
        <taxon>Bacillati</taxon>
        <taxon>Actinomycetota</taxon>
        <taxon>Actinomycetes</taxon>
        <taxon>Bifidobacteriales</taxon>
        <taxon>Bifidobacteriaceae</taxon>
        <taxon>Bifidobacterium</taxon>
    </lineage>
</organism>
<reference evidence="2 4" key="1">
    <citation type="submission" date="2015-09" db="EMBL/GenBank/DDBJ databases">
        <authorList>
            <consortium name="Pathogen Informatics"/>
        </authorList>
    </citation>
    <scope>NUCLEOTIDE SEQUENCE [LARGE SCALE GENOMIC DNA]</scope>
    <source>
        <strain evidence="2 4">2789STDY5608824</strain>
    </source>
</reference>
<evidence type="ECO:0000313" key="4">
    <source>
        <dbReference type="Proteomes" id="UP000095647"/>
    </source>
</evidence>
<accession>A0A174BXX4</accession>
<reference evidence="3" key="2">
    <citation type="journal article" date="2016" name="Sci. Rep.">
        <title>Evaluation of genetic diversity among strains of the human gut commensal Bifidobacterium adolescentis.</title>
        <authorList>
            <person name="Duranti S."/>
            <person name="Milani C."/>
            <person name="Lugli G.A."/>
            <person name="Mancabelli L."/>
            <person name="Turroni F."/>
            <person name="Ferrario C."/>
            <person name="Mangifesta M."/>
            <person name="Viappiani A."/>
            <person name="Sanchez B."/>
            <person name="Margolles A."/>
            <person name="van Sinderen D."/>
            <person name="Ventura M."/>
        </authorList>
    </citation>
    <scope>NUCLEOTIDE SEQUENCE</scope>
    <source>
        <strain evidence="3">703B</strain>
    </source>
</reference>
<dbReference type="Proteomes" id="UP000095647">
    <property type="component" value="Unassembled WGS sequence"/>
</dbReference>
<gene>
    <name evidence="3" type="ORF">B0703_10125</name>
    <name evidence="2" type="ORF">ERS852382_01950</name>
</gene>
<proteinExistence type="predicted"/>
<reference evidence="3" key="3">
    <citation type="submission" date="2023-09" db="EMBL/GenBank/DDBJ databases">
        <title>Ecological and genomic based identification of the Bifidobacterium adolescentis prototype of the healthy human gut microbiota.</title>
        <authorList>
            <person name="Lugli G.A."/>
            <person name="Argentini C."/>
            <person name="Tarracchini C."/>
            <person name="Fontana F."/>
            <person name="Alessandri G."/>
            <person name="Mancabelli L."/>
            <person name="Milani C."/>
            <person name="Turroni F."/>
            <person name="Ventura M."/>
        </authorList>
    </citation>
    <scope>NUCLEOTIDE SEQUENCE</scope>
    <source>
        <strain evidence="3">703B</strain>
    </source>
</reference>
<dbReference type="RefSeq" id="WP_265104019.1">
    <property type="nucleotide sequence ID" value="NZ_CAXVKA010000004.1"/>
</dbReference>
<feature type="region of interest" description="Disordered" evidence="1">
    <location>
        <begin position="1"/>
        <end position="43"/>
    </location>
</feature>
<dbReference type="EMBL" id="CP133648">
    <property type="protein sequence ID" value="WNE85306.1"/>
    <property type="molecule type" value="Genomic_DNA"/>
</dbReference>
<dbReference type="Proteomes" id="UP000193179">
    <property type="component" value="Chromosome"/>
</dbReference>
<name>A0A174BXX4_BIFAD</name>
<dbReference type="AlphaFoldDB" id="A0A174BXX4"/>
<evidence type="ECO:0000313" key="3">
    <source>
        <dbReference type="EMBL" id="WNE85306.1"/>
    </source>
</evidence>
<dbReference type="EMBL" id="CYYI01000011">
    <property type="protein sequence ID" value="CUO04495.1"/>
    <property type="molecule type" value="Genomic_DNA"/>
</dbReference>
<protein>
    <submittedName>
        <fullName evidence="2">Uncharacterized protein</fullName>
    </submittedName>
</protein>
<evidence type="ECO:0000313" key="2">
    <source>
        <dbReference type="EMBL" id="CUO04495.1"/>
    </source>
</evidence>
<feature type="compositionally biased region" description="Polar residues" evidence="1">
    <location>
        <begin position="1"/>
        <end position="14"/>
    </location>
</feature>
<evidence type="ECO:0000256" key="1">
    <source>
        <dbReference type="SAM" id="MobiDB-lite"/>
    </source>
</evidence>
<sequence length="43" mass="4656">MSSSNNSKQTNDSVGTIALANKRRIDESMPETAGVELEDMKAE</sequence>